<feature type="compositionally biased region" description="Polar residues" evidence="1">
    <location>
        <begin position="7"/>
        <end position="22"/>
    </location>
</feature>
<comment type="caution">
    <text evidence="2">The sequence shown here is derived from an EMBL/GenBank/DDBJ whole genome shotgun (WGS) entry which is preliminary data.</text>
</comment>
<evidence type="ECO:0000313" key="3">
    <source>
        <dbReference type="Proteomes" id="UP000055024"/>
    </source>
</evidence>
<dbReference type="EMBL" id="JYDP01000012">
    <property type="protein sequence ID" value="KRZ16383.1"/>
    <property type="molecule type" value="Genomic_DNA"/>
</dbReference>
<keyword evidence="3" id="KW-1185">Reference proteome</keyword>
<name>A0A0V1I0V3_9BILA</name>
<dbReference type="AlphaFoldDB" id="A0A0V1I0V3"/>
<feature type="region of interest" description="Disordered" evidence="1">
    <location>
        <begin position="1"/>
        <end position="33"/>
    </location>
</feature>
<organism evidence="2 3">
    <name type="scientific">Trichinella zimbabwensis</name>
    <dbReference type="NCBI Taxonomy" id="268475"/>
    <lineage>
        <taxon>Eukaryota</taxon>
        <taxon>Metazoa</taxon>
        <taxon>Ecdysozoa</taxon>
        <taxon>Nematoda</taxon>
        <taxon>Enoplea</taxon>
        <taxon>Dorylaimia</taxon>
        <taxon>Trichinellida</taxon>
        <taxon>Trichinellidae</taxon>
        <taxon>Trichinella</taxon>
    </lineage>
</organism>
<dbReference type="Proteomes" id="UP000055024">
    <property type="component" value="Unassembled WGS sequence"/>
</dbReference>
<reference evidence="2 3" key="1">
    <citation type="submission" date="2015-01" db="EMBL/GenBank/DDBJ databases">
        <title>Evolution of Trichinella species and genotypes.</title>
        <authorList>
            <person name="Korhonen P.K."/>
            <person name="Edoardo P."/>
            <person name="Giuseppe L.R."/>
            <person name="Gasser R.B."/>
        </authorList>
    </citation>
    <scope>NUCLEOTIDE SEQUENCE [LARGE SCALE GENOMIC DNA]</scope>
    <source>
        <strain evidence="2">ISS1029</strain>
    </source>
</reference>
<proteinExistence type="predicted"/>
<evidence type="ECO:0000256" key="1">
    <source>
        <dbReference type="SAM" id="MobiDB-lite"/>
    </source>
</evidence>
<evidence type="ECO:0000313" key="2">
    <source>
        <dbReference type="EMBL" id="KRZ16383.1"/>
    </source>
</evidence>
<gene>
    <name evidence="2" type="ORF">T11_6109</name>
</gene>
<accession>A0A0V1I0V3</accession>
<sequence length="62" mass="7019">MHCNQPAKMTSDSQCSDNQSSIVHKRRNSNQPISWNCTPACSQYTVVHNSMDAHTSLSRQLR</sequence>
<protein>
    <submittedName>
        <fullName evidence="2">Uncharacterized protein</fullName>
    </submittedName>
</protein>